<evidence type="ECO:0008006" key="4">
    <source>
        <dbReference type="Google" id="ProtNLM"/>
    </source>
</evidence>
<feature type="signal peptide" evidence="1">
    <location>
        <begin position="1"/>
        <end position="23"/>
    </location>
</feature>
<name>A0A0A0NUQ7_STRRN</name>
<keyword evidence="1" id="KW-0732">Signal</keyword>
<dbReference type="Proteomes" id="UP000281594">
    <property type="component" value="Unassembled WGS sequence"/>
</dbReference>
<gene>
    <name evidence="2" type="ORF">D3C57_144825</name>
</gene>
<protein>
    <recommendedName>
        <fullName evidence="4">Ricin B lectin domain-containing protein</fullName>
    </recommendedName>
</protein>
<evidence type="ECO:0000313" key="3">
    <source>
        <dbReference type="Proteomes" id="UP000281594"/>
    </source>
</evidence>
<dbReference type="HOGENOM" id="CLU_1864047_0_0_11"/>
<accession>A0A0A0NUQ7</accession>
<dbReference type="EMBL" id="QYCY01000004">
    <property type="protein sequence ID" value="RLV71810.1"/>
    <property type="molecule type" value="Genomic_DNA"/>
</dbReference>
<dbReference type="AlphaFoldDB" id="A0A0A0NUQ7"/>
<organism evidence="2 3">
    <name type="scientific">Streptomyces rapamycinicus (strain ATCC 29253 / DSM 41530 / NRRL 5491 / AYB-994)</name>
    <name type="common">Streptomyces hygroscopicus (strain ATCC 29253)</name>
    <dbReference type="NCBI Taxonomy" id="1343740"/>
    <lineage>
        <taxon>Bacteria</taxon>
        <taxon>Bacillati</taxon>
        <taxon>Actinomycetota</taxon>
        <taxon>Actinomycetes</taxon>
        <taxon>Kitasatosporales</taxon>
        <taxon>Streptomycetaceae</taxon>
        <taxon>Streptomyces</taxon>
        <taxon>Streptomyces violaceusniger group</taxon>
    </lineage>
</organism>
<dbReference type="KEGG" id="src:M271_49950"/>
<comment type="caution">
    <text evidence="2">The sequence shown here is derived from an EMBL/GenBank/DDBJ whole genome shotgun (WGS) entry which is preliminary data.</text>
</comment>
<feature type="chain" id="PRO_5030003731" description="Ricin B lectin domain-containing protein" evidence="1">
    <location>
        <begin position="24"/>
        <end position="137"/>
    </location>
</feature>
<evidence type="ECO:0000313" key="2">
    <source>
        <dbReference type="EMBL" id="RLV71810.1"/>
    </source>
</evidence>
<dbReference type="RefSeq" id="WP_020874830.1">
    <property type="nucleotide sequence ID" value="NC_022785.1"/>
</dbReference>
<proteinExistence type="predicted"/>
<sequence>MKGTKRGAAIVGALLLGGLTVGAAPAGASQAPRAAAAYDTHWQLAYNNEADCKAALQNHVAQGHIIKQTCHLDTFRQYIFAWQEAAGRGNHLHTQTNYSMESCLDSQRGYAEDHDIDKPCAYNPVTFKFDYVWSERG</sequence>
<evidence type="ECO:0000256" key="1">
    <source>
        <dbReference type="SAM" id="SignalP"/>
    </source>
</evidence>
<reference evidence="2 3" key="1">
    <citation type="journal article" date="2018" name="J. Biol. Chem.">
        <title>Discovery of the actinoplanic acid pathway in Streptomyces rapamycinicus reveals a genetically conserved synergism with rapamycin.</title>
        <authorList>
            <person name="Mrak P."/>
            <person name="Krastel P."/>
            <person name="Pivk Lukancic P."/>
            <person name="Tao J."/>
            <person name="Pistorius D."/>
            <person name="Moore C.M."/>
        </authorList>
    </citation>
    <scope>NUCLEOTIDE SEQUENCE [LARGE SCALE GENOMIC DNA]</scope>
    <source>
        <strain evidence="2 3">NRRL 5491</strain>
    </source>
</reference>